<dbReference type="InterPro" id="IPR011761">
    <property type="entry name" value="ATP-grasp"/>
</dbReference>
<dbReference type="GO" id="GO:0004088">
    <property type="term" value="F:carbamoyl-phosphate synthase (glutamine-hydrolyzing) activity"/>
    <property type="evidence" value="ECO:0007669"/>
    <property type="project" value="UniProtKB-UniRule"/>
</dbReference>
<evidence type="ECO:0000313" key="23">
    <source>
        <dbReference type="Proteomes" id="UP000326914"/>
    </source>
</evidence>
<dbReference type="NCBIfam" id="NF009455">
    <property type="entry name" value="PRK12815.1"/>
    <property type="match status" value="1"/>
</dbReference>
<feature type="binding site" evidence="19">
    <location>
        <position position="299"/>
    </location>
    <ligand>
        <name>Mg(2+)</name>
        <dbReference type="ChEBI" id="CHEBI:18420"/>
        <label>2</label>
    </ligand>
</feature>
<dbReference type="PROSITE" id="PS00866">
    <property type="entry name" value="CPSASE_1"/>
    <property type="match status" value="2"/>
</dbReference>
<dbReference type="PRINTS" id="PR00098">
    <property type="entry name" value="CPSASE"/>
</dbReference>
<feature type="binding site" evidence="19">
    <location>
        <position position="169"/>
    </location>
    <ligand>
        <name>ATP</name>
        <dbReference type="ChEBI" id="CHEBI:30616"/>
        <label>1</label>
    </ligand>
</feature>
<feature type="binding site" evidence="19">
    <location>
        <position position="285"/>
    </location>
    <ligand>
        <name>Mg(2+)</name>
        <dbReference type="ChEBI" id="CHEBI:18420"/>
        <label>1</label>
    </ligand>
</feature>
<feature type="binding site" evidence="19">
    <location>
        <position position="175"/>
    </location>
    <ligand>
        <name>ATP</name>
        <dbReference type="ChEBI" id="CHEBI:30616"/>
        <label>1</label>
    </ligand>
</feature>
<keyword evidence="9 19" id="KW-0677">Repeat</keyword>
<dbReference type="InterPro" id="IPR036914">
    <property type="entry name" value="MGS-like_dom_sf"/>
</dbReference>
<dbReference type="SUPFAM" id="SSF52335">
    <property type="entry name" value="Methylglyoxal synthase-like"/>
    <property type="match status" value="1"/>
</dbReference>
<comment type="pathway">
    <text evidence="2 19">Pyrimidine metabolism; UMP biosynthesis via de novo pathway; (S)-dihydroorotate from bicarbonate: step 1/3.</text>
</comment>
<feature type="binding site" evidence="19">
    <location>
        <position position="285"/>
    </location>
    <ligand>
        <name>ATP</name>
        <dbReference type="ChEBI" id="CHEBI:30616"/>
        <label>1</label>
    </ligand>
</feature>
<dbReference type="FunFam" id="3.40.50.20:FF:000001">
    <property type="entry name" value="Carbamoyl-phosphate synthase large chain"/>
    <property type="match status" value="1"/>
</dbReference>
<evidence type="ECO:0000256" key="1">
    <source>
        <dbReference type="ARBA" id="ARBA00001936"/>
    </source>
</evidence>
<keyword evidence="14" id="KW-0464">Manganese</keyword>
<feature type="binding site" evidence="19">
    <location>
        <position position="841"/>
    </location>
    <ligand>
        <name>Mn(2+)</name>
        <dbReference type="ChEBI" id="CHEBI:29035"/>
        <label>4</label>
    </ligand>
</feature>
<dbReference type="InterPro" id="IPR006275">
    <property type="entry name" value="CPSase_lsu"/>
</dbReference>
<dbReference type="GO" id="GO:0004087">
    <property type="term" value="F:carbamoyl-phosphate synthase (ammonia) activity"/>
    <property type="evidence" value="ECO:0007669"/>
    <property type="project" value="UniProtKB-EC"/>
</dbReference>
<dbReference type="Pfam" id="PF02142">
    <property type="entry name" value="MGS"/>
    <property type="match status" value="1"/>
</dbReference>
<keyword evidence="12" id="KW-0460">Magnesium</keyword>
<feature type="binding site" evidence="19">
    <location>
        <position position="299"/>
    </location>
    <ligand>
        <name>Mn(2+)</name>
        <dbReference type="ChEBI" id="CHEBI:29035"/>
        <label>2</label>
    </ligand>
</feature>
<dbReference type="Proteomes" id="UP000326914">
    <property type="component" value="Chromosome"/>
</dbReference>
<dbReference type="GO" id="GO:0005737">
    <property type="term" value="C:cytoplasm"/>
    <property type="evidence" value="ECO:0007669"/>
    <property type="project" value="TreeGrafter"/>
</dbReference>
<feature type="binding site" evidence="19">
    <location>
        <position position="841"/>
    </location>
    <ligand>
        <name>Mg(2+)</name>
        <dbReference type="ChEBI" id="CHEBI:18420"/>
        <label>3</label>
    </ligand>
</feature>
<evidence type="ECO:0000256" key="18">
    <source>
        <dbReference type="ARBA" id="ARBA00062056"/>
    </source>
</evidence>
<reference evidence="22 23" key="1">
    <citation type="submission" date="2019-07" db="EMBL/GenBank/DDBJ databases">
        <title>Buchnera limit thermal tolerance of host aphids.</title>
        <authorList>
            <person name="Zhang B."/>
            <person name="Moran N."/>
        </authorList>
    </citation>
    <scope>NUCLEOTIDE SEQUENCE [LARGE SCALE GENOMIC DNA]</scope>
    <source>
        <strain evidence="22 23">Ago-UT1</strain>
    </source>
</reference>
<feature type="binding site" evidence="19">
    <location>
        <position position="843"/>
    </location>
    <ligand>
        <name>Mn(2+)</name>
        <dbReference type="ChEBI" id="CHEBI:29035"/>
        <label>4</label>
    </ligand>
</feature>
<dbReference type="Gene3D" id="3.30.470.20">
    <property type="entry name" value="ATP-grasp fold, B domain"/>
    <property type="match status" value="2"/>
</dbReference>
<feature type="region of interest" description="Carbamoyl phosphate synthetic domain" evidence="19">
    <location>
        <begin position="554"/>
        <end position="936"/>
    </location>
</feature>
<dbReference type="UniPathway" id="UPA00070">
    <property type="reaction ID" value="UER00115"/>
</dbReference>
<dbReference type="InterPro" id="IPR005479">
    <property type="entry name" value="CPAse_ATP-bd"/>
</dbReference>
<dbReference type="InterPro" id="IPR033937">
    <property type="entry name" value="MGS_CPS_CarB"/>
</dbReference>
<protein>
    <recommendedName>
        <fullName evidence="19">Carbamoyl phosphate synthase large chain</fullName>
        <ecNumber evidence="19">6.3.4.16</ecNumber>
        <ecNumber evidence="19">6.3.5.5</ecNumber>
    </recommendedName>
    <alternativeName>
        <fullName evidence="19">Carbamoyl phosphate synthetase ammonia chain</fullName>
    </alternativeName>
</protein>
<feature type="binding site" evidence="19">
    <location>
        <position position="176"/>
    </location>
    <ligand>
        <name>ATP</name>
        <dbReference type="ChEBI" id="CHEBI:30616"/>
        <label>1</label>
    </ligand>
</feature>
<keyword evidence="6 19" id="KW-0436">Ligase</keyword>
<evidence type="ECO:0000256" key="15">
    <source>
        <dbReference type="ARBA" id="ARBA00047359"/>
    </source>
</evidence>
<comment type="similarity">
    <text evidence="4 19">Belongs to the CarB family.</text>
</comment>
<dbReference type="PROSITE" id="PS00867">
    <property type="entry name" value="CPSASE_2"/>
    <property type="match status" value="2"/>
</dbReference>
<dbReference type="InterPro" id="IPR011607">
    <property type="entry name" value="MGS-like_dom"/>
</dbReference>
<feature type="binding site" evidence="19">
    <location>
        <position position="788"/>
    </location>
    <ligand>
        <name>ATP</name>
        <dbReference type="ChEBI" id="CHEBI:30616"/>
        <label>2</label>
    </ligand>
</feature>
<feature type="binding site" evidence="19">
    <location>
        <position position="715"/>
    </location>
    <ligand>
        <name>ATP</name>
        <dbReference type="ChEBI" id="CHEBI:30616"/>
        <label>2</label>
    </ligand>
</feature>
<dbReference type="AlphaFoldDB" id="A0A5J6Z9L4"/>
<evidence type="ECO:0000313" key="22">
    <source>
        <dbReference type="EMBL" id="QFQ31990.1"/>
    </source>
</evidence>
<evidence type="ECO:0000256" key="10">
    <source>
        <dbReference type="ARBA" id="ARBA00022741"/>
    </source>
</evidence>
<feature type="domain" description="MGS-like" evidence="21">
    <location>
        <begin position="937"/>
        <end position="1076"/>
    </location>
</feature>
<comment type="function">
    <text evidence="17 19">Large subunit of the glutamine-dependent carbamoyl phosphate synthetase (CPSase). CPSase catalyzes the formation of carbamoyl phosphate from the ammonia moiety of glutamine, carbonate, and phosphate donated by ATP, constituting the first step of 2 biosynthetic pathways, one leading to arginine and/or urea and the other to pyrimidine nucleotides. The large subunit (synthetase) binds the substrates ammonia (free or transferred from glutamine from the small subunit), hydrogencarbonate and ATP and carries out an ATP-coupled ligase reaction, activating hydrogencarbonate by forming carboxy phosphate which reacts with ammonia to form carbamoyl phosphate.</text>
</comment>
<feature type="binding site" evidence="19">
    <location>
        <position position="841"/>
    </location>
    <ligand>
        <name>ATP</name>
        <dbReference type="ChEBI" id="CHEBI:30616"/>
        <label>2</label>
    </ligand>
</feature>
<dbReference type="FunFam" id="3.40.50.20:FF:000003">
    <property type="entry name" value="Carbamoyl-phosphate synthase large chain"/>
    <property type="match status" value="1"/>
</dbReference>
<feature type="binding site" evidence="19">
    <location>
        <position position="786"/>
    </location>
    <ligand>
        <name>ATP</name>
        <dbReference type="ChEBI" id="CHEBI:30616"/>
        <label>2</label>
    </ligand>
</feature>
<feature type="region of interest" description="Allosteric domain" evidence="19">
    <location>
        <begin position="937"/>
        <end position="1076"/>
    </location>
</feature>
<feature type="binding site" evidence="19">
    <location>
        <position position="210"/>
    </location>
    <ligand>
        <name>ATP</name>
        <dbReference type="ChEBI" id="CHEBI:30616"/>
        <label>1</label>
    </ligand>
</feature>
<dbReference type="GO" id="GO:0044205">
    <property type="term" value="P:'de novo' UMP biosynthetic process"/>
    <property type="evidence" value="ECO:0007669"/>
    <property type="project" value="UniProtKB-UniRule"/>
</dbReference>
<dbReference type="HAMAP" id="MF_01210_B">
    <property type="entry name" value="CPSase_L_chain_B"/>
    <property type="match status" value="1"/>
</dbReference>
<dbReference type="EC" id="6.3.5.5" evidence="19"/>
<sequence length="1076" mass="119945">MPKSTDIKSILILGAGPIVIGQACEFDYSGAQACKALHEEGYKIILVNSNPATIMTDPYMADATYVEPIHWKVVKKIIIKERPDALLPTMGGQTALNCALELNKRGILKKFNVKIIGATIDAINKAEDRKLFEFSMKKLNLQTAKCGIAHSIKEAFSVLKNVGFPCIVRPSFTMGGSGGGIAYNQEEFEDICERGLKLSPTTELLIDESLIGWKEYEMEVVRDKNNNCIIVCSIENFDPMGIHTGDSITVAPAQTLTDKEYQIMRNASMAILQEIGVETGGSNVQFAINPKNGRMIVIEMNPRVSRSSALASKATGFPIAKIAAKLAVGYTLDELANDITGTNTTASFEPSIDYIVTKIPRFNFEKFPGCNDRLTTQMKSVGEVMAIGRTFQESIQKAIRGLEIGVCGFNSKISKLDTQCLIKIRHELKEAGSDRLWYIGDAFRLGMSINDVFELTSIDPWFLMQIQEIILLEEKIKQNGFIGLNYKFLYFIKRKGFSDLRIAMLLNKKERDIRHLRNKLNLHPVYKRIDTCSAEFSTETAYMYSTWEDECEANPTTNNKKIIIIGGGPNRIGQGIEFDYCCVHAAQALREDGFEAIMINCNPETVSTDYDISDRLYFEPITLENVLEIVKIEKPKGVIIQYGGQTPLKLAKEFEKEGIPIIGTKPDAIDKSEDRNRFQKIVKKLNLKQPLNATVLTLEEAHQHAKKIGYPIMVRPSYVLGGRAMEIVYEPSELDNYFKTTLKPNNTTPILLDQYLNYATEVDVDAICDGKTVLIGGIMEHIEQAGVHSGDSACSLPAYTLTKKIQDSIRKQVKKLAFELSVRGLMNAQFAIKNNEIYIIEVNPRAARTVPFVSKATGLALAKISVRVMHGETLKKQGFIKEIIPSFFSVKEAVLPFDKFQGVDPILGPEMRSTGEVMGIGKNFSEAFSKAMLGAHTNMKKLGRVLLSVRDNDKKNIVNLAVKLKKFGFEIDATKGTSIALKKSGIISRLVNKVYEGRPHVQDRLKNGEYVYIVNTTSCHQGLKDAKLICRSALQYKVHYDTTINGAFATVMALNEDPTKNIISLQEIHKKINSKK</sequence>
<comment type="domain">
    <text evidence="19">The large subunit is composed of 2 ATP-grasp domains that are involved in binding the 2 ATP molecules needed for carbamoyl phosphate synthesis. The N-terminal ATP-grasp domain (referred to as the carboxyphosphate synthetic component) catalyzes the ATP-dependent phosphorylation of hydrogencarbonate to carboxyphosphate and the subsequent nucleophilic attack by ammonia to form a carbamate intermediate. The C-terminal ATP-grasp domain (referred to as the carbamoyl phosphate synthetic component) then catalyzes the phosphorylation of carbamate with the second ATP to form the end product carbamoyl phosphate. The reactive and unstable enzyme intermediates are sequentially channeled from one active site to the next through the interior of the protein over a distance of at least 96 A.</text>
</comment>
<feature type="binding site" evidence="19">
    <location>
        <position position="754"/>
    </location>
    <ligand>
        <name>ATP</name>
        <dbReference type="ChEBI" id="CHEBI:30616"/>
        <label>2</label>
    </ligand>
</feature>
<evidence type="ECO:0000256" key="19">
    <source>
        <dbReference type="HAMAP-Rule" id="MF_01210"/>
    </source>
</evidence>
<dbReference type="Pfam" id="PF02787">
    <property type="entry name" value="CPSase_L_D3"/>
    <property type="match status" value="1"/>
</dbReference>
<comment type="cofactor">
    <cofactor evidence="19">
        <name>Mg(2+)</name>
        <dbReference type="ChEBI" id="CHEBI:18420"/>
    </cofactor>
    <cofactor evidence="19">
        <name>Mn(2+)</name>
        <dbReference type="ChEBI" id="CHEBI:29035"/>
    </cofactor>
    <text evidence="19">Binds 4 Mg(2+) or Mn(2+) ions per subunit.</text>
</comment>
<evidence type="ECO:0000256" key="6">
    <source>
        <dbReference type="ARBA" id="ARBA00022598"/>
    </source>
</evidence>
<evidence type="ECO:0000259" key="20">
    <source>
        <dbReference type="PROSITE" id="PS50975"/>
    </source>
</evidence>
<dbReference type="Gene3D" id="3.40.50.20">
    <property type="match status" value="2"/>
</dbReference>
<accession>A0A5J6Z9L4</accession>
<dbReference type="PANTHER" id="PTHR11405:SF53">
    <property type="entry name" value="CARBAMOYL-PHOSPHATE SYNTHASE [AMMONIA], MITOCHONDRIAL"/>
    <property type="match status" value="1"/>
</dbReference>
<comment type="catalytic activity">
    <reaction evidence="16 19">
        <text>hydrogencarbonate + L-glutamine + 2 ATP + H2O = carbamoyl phosphate + L-glutamate + 2 ADP + phosphate + 2 H(+)</text>
        <dbReference type="Rhea" id="RHEA:18633"/>
        <dbReference type="ChEBI" id="CHEBI:15377"/>
        <dbReference type="ChEBI" id="CHEBI:15378"/>
        <dbReference type="ChEBI" id="CHEBI:17544"/>
        <dbReference type="ChEBI" id="CHEBI:29985"/>
        <dbReference type="ChEBI" id="CHEBI:30616"/>
        <dbReference type="ChEBI" id="CHEBI:43474"/>
        <dbReference type="ChEBI" id="CHEBI:58228"/>
        <dbReference type="ChEBI" id="CHEBI:58359"/>
        <dbReference type="ChEBI" id="CHEBI:456216"/>
        <dbReference type="EC" id="6.3.5.5"/>
    </reaction>
</comment>
<proteinExistence type="inferred from homology"/>
<dbReference type="PROSITE" id="PS51257">
    <property type="entry name" value="PROKAR_LIPOPROTEIN"/>
    <property type="match status" value="1"/>
</dbReference>
<organism evidence="22 23">
    <name type="scientific">Buchnera aphidicola</name>
    <name type="common">Aphis gossypii</name>
    <dbReference type="NCBI Taxonomy" id="98785"/>
    <lineage>
        <taxon>Bacteria</taxon>
        <taxon>Pseudomonadati</taxon>
        <taxon>Pseudomonadota</taxon>
        <taxon>Gammaproteobacteria</taxon>
        <taxon>Enterobacterales</taxon>
        <taxon>Erwiniaceae</taxon>
        <taxon>Buchnera</taxon>
    </lineage>
</organism>
<feature type="binding site" evidence="19">
    <location>
        <position position="242"/>
    </location>
    <ligand>
        <name>ATP</name>
        <dbReference type="ChEBI" id="CHEBI:30616"/>
        <label>1</label>
    </ligand>
</feature>
<feature type="binding site" evidence="19">
    <location>
        <position position="789"/>
    </location>
    <ligand>
        <name>ATP</name>
        <dbReference type="ChEBI" id="CHEBI:30616"/>
        <label>2</label>
    </ligand>
</feature>
<evidence type="ECO:0000256" key="12">
    <source>
        <dbReference type="ARBA" id="ARBA00022842"/>
    </source>
</evidence>
<dbReference type="GO" id="GO:0006541">
    <property type="term" value="P:glutamine metabolic process"/>
    <property type="evidence" value="ECO:0007669"/>
    <property type="project" value="TreeGrafter"/>
</dbReference>
<dbReference type="NCBIfam" id="NF003671">
    <property type="entry name" value="PRK05294.1"/>
    <property type="match status" value="1"/>
</dbReference>
<feature type="domain" description="ATP-grasp" evidence="20">
    <location>
        <begin position="679"/>
        <end position="870"/>
    </location>
</feature>
<feature type="binding site" evidence="19">
    <location>
        <position position="829"/>
    </location>
    <ligand>
        <name>Mn(2+)</name>
        <dbReference type="ChEBI" id="CHEBI:29035"/>
        <label>3</label>
    </ligand>
</feature>
<name>A0A5J6Z9L4_9GAMM</name>
<dbReference type="GO" id="GO:0006526">
    <property type="term" value="P:L-arginine biosynthetic process"/>
    <property type="evidence" value="ECO:0007669"/>
    <property type="project" value="UniProtKB-UniRule"/>
</dbReference>
<evidence type="ECO:0000256" key="14">
    <source>
        <dbReference type="ARBA" id="ARBA00023211"/>
    </source>
</evidence>
<feature type="binding site" evidence="19">
    <location>
        <position position="843"/>
    </location>
    <ligand>
        <name>Mg(2+)</name>
        <dbReference type="ChEBI" id="CHEBI:18420"/>
        <label>4</label>
    </ligand>
</feature>
<feature type="binding site" evidence="19">
    <location>
        <position position="761"/>
    </location>
    <ligand>
        <name>ATP</name>
        <dbReference type="ChEBI" id="CHEBI:30616"/>
        <label>2</label>
    </ligand>
</feature>
<gene>
    <name evidence="19 22" type="primary">carB</name>
    <name evidence="22" type="ORF">FQV32_00945</name>
</gene>
<feature type="binding site" evidence="19">
    <location>
        <position position="787"/>
    </location>
    <ligand>
        <name>ATP</name>
        <dbReference type="ChEBI" id="CHEBI:30616"/>
        <label>2</label>
    </ligand>
</feature>
<feature type="binding site" evidence="19">
    <location>
        <position position="129"/>
    </location>
    <ligand>
        <name>ATP</name>
        <dbReference type="ChEBI" id="CHEBI:30616"/>
        <label>1</label>
    </ligand>
</feature>
<feature type="binding site" evidence="19">
    <location>
        <position position="215"/>
    </location>
    <ligand>
        <name>ATP</name>
        <dbReference type="ChEBI" id="CHEBI:30616"/>
        <label>1</label>
    </ligand>
</feature>
<feature type="binding site" evidence="19">
    <location>
        <position position="299"/>
    </location>
    <ligand>
        <name>Mn(2+)</name>
        <dbReference type="ChEBI" id="CHEBI:29035"/>
        <label>1</label>
    </ligand>
</feature>
<comment type="catalytic activity">
    <reaction evidence="15 19">
        <text>hydrogencarbonate + NH4(+) + 2 ATP = carbamoyl phosphate + 2 ADP + phosphate + 2 H(+)</text>
        <dbReference type="Rhea" id="RHEA:18029"/>
        <dbReference type="ChEBI" id="CHEBI:15378"/>
        <dbReference type="ChEBI" id="CHEBI:17544"/>
        <dbReference type="ChEBI" id="CHEBI:28938"/>
        <dbReference type="ChEBI" id="CHEBI:30616"/>
        <dbReference type="ChEBI" id="CHEBI:43474"/>
        <dbReference type="ChEBI" id="CHEBI:58228"/>
        <dbReference type="ChEBI" id="CHEBI:456216"/>
        <dbReference type="EC" id="6.3.4.16"/>
    </reaction>
</comment>
<feature type="domain" description="ATP-grasp" evidence="20">
    <location>
        <begin position="133"/>
        <end position="328"/>
    </location>
</feature>
<dbReference type="SMART" id="SM00851">
    <property type="entry name" value="MGS"/>
    <property type="match status" value="1"/>
</dbReference>
<feature type="binding site" evidence="19">
    <location>
        <position position="841"/>
    </location>
    <ligand>
        <name>Mg(2+)</name>
        <dbReference type="ChEBI" id="CHEBI:18420"/>
        <label>4</label>
    </ligand>
</feature>
<dbReference type="SUPFAM" id="SSF52440">
    <property type="entry name" value="PreATP-grasp domain"/>
    <property type="match status" value="2"/>
</dbReference>
<dbReference type="OrthoDB" id="9804197at2"/>
<evidence type="ECO:0000256" key="3">
    <source>
        <dbReference type="ARBA" id="ARBA00005077"/>
    </source>
</evidence>
<feature type="binding site" evidence="19">
    <location>
        <position position="241"/>
    </location>
    <ligand>
        <name>ATP</name>
        <dbReference type="ChEBI" id="CHEBI:30616"/>
        <label>1</label>
    </ligand>
</feature>
<feature type="region of interest" description="Oligomerization domain" evidence="19">
    <location>
        <begin position="404"/>
        <end position="553"/>
    </location>
</feature>
<keyword evidence="13 19" id="KW-0665">Pyrimidine biosynthesis</keyword>
<dbReference type="NCBIfam" id="TIGR01369">
    <property type="entry name" value="CPSaseII_lrg"/>
    <property type="match status" value="1"/>
</dbReference>
<dbReference type="PROSITE" id="PS50975">
    <property type="entry name" value="ATP_GRASP"/>
    <property type="match status" value="2"/>
</dbReference>
<dbReference type="InterPro" id="IPR058047">
    <property type="entry name" value="CPSase_preATP-grasp"/>
</dbReference>
<comment type="pathway">
    <text evidence="3 19">Amino-acid biosynthesis; L-arginine biosynthesis; carbamoyl phosphate from bicarbonate: step 1/1.</text>
</comment>
<dbReference type="FunFam" id="3.30.470.20:FF:000013">
    <property type="entry name" value="Carbamoyl-phosphate synthase large chain"/>
    <property type="match status" value="1"/>
</dbReference>
<dbReference type="InterPro" id="IPR005483">
    <property type="entry name" value="CPSase_dom"/>
</dbReference>
<dbReference type="InterPro" id="IPR036897">
    <property type="entry name" value="CarbamoylP_synth_lsu_oligo_sf"/>
</dbReference>
<keyword evidence="7 19" id="KW-0028">Amino-acid biosynthesis</keyword>
<evidence type="ECO:0000256" key="17">
    <source>
        <dbReference type="ARBA" id="ARBA00057223"/>
    </source>
</evidence>
<evidence type="ECO:0000256" key="11">
    <source>
        <dbReference type="ARBA" id="ARBA00022840"/>
    </source>
</evidence>
<evidence type="ECO:0000256" key="7">
    <source>
        <dbReference type="ARBA" id="ARBA00022605"/>
    </source>
</evidence>
<evidence type="ECO:0000256" key="9">
    <source>
        <dbReference type="ARBA" id="ARBA00022737"/>
    </source>
</evidence>
<feature type="binding site" evidence="19">
    <location>
        <position position="301"/>
    </location>
    <ligand>
        <name>Mg(2+)</name>
        <dbReference type="ChEBI" id="CHEBI:18420"/>
        <label>2</label>
    </ligand>
</feature>
<dbReference type="RefSeq" id="WP_158346089.1">
    <property type="nucleotide sequence ID" value="NZ_CP042426.1"/>
</dbReference>
<feature type="binding site" evidence="19">
    <location>
        <position position="285"/>
    </location>
    <ligand>
        <name>Mn(2+)</name>
        <dbReference type="ChEBI" id="CHEBI:29035"/>
        <label>1</label>
    </ligand>
</feature>
<keyword evidence="10 19" id="KW-0547">Nucleotide-binding</keyword>
<dbReference type="InterPro" id="IPR016185">
    <property type="entry name" value="PreATP-grasp_dom_sf"/>
</dbReference>
<feature type="binding site" evidence="19">
    <location>
        <position position="829"/>
    </location>
    <ligand>
        <name>Mg(2+)</name>
        <dbReference type="ChEBI" id="CHEBI:18420"/>
        <label>3</label>
    </ligand>
</feature>
<evidence type="ECO:0000256" key="13">
    <source>
        <dbReference type="ARBA" id="ARBA00022975"/>
    </source>
</evidence>
<dbReference type="FunFam" id="3.30.470.20:FF:000007">
    <property type="entry name" value="Carbamoyl-phosphate synthase large chain"/>
    <property type="match status" value="1"/>
</dbReference>
<dbReference type="PANTHER" id="PTHR11405">
    <property type="entry name" value="CARBAMOYLTRANSFERASE FAMILY MEMBER"/>
    <property type="match status" value="1"/>
</dbReference>
<evidence type="ECO:0000256" key="16">
    <source>
        <dbReference type="ARBA" id="ARBA00048816"/>
    </source>
</evidence>
<evidence type="ECO:0000259" key="21">
    <source>
        <dbReference type="PROSITE" id="PS51855"/>
    </source>
</evidence>
<dbReference type="SMART" id="SM01096">
    <property type="entry name" value="CPSase_L_D3"/>
    <property type="match status" value="1"/>
</dbReference>
<feature type="binding site" evidence="19">
    <location>
        <position position="299"/>
    </location>
    <ligand>
        <name>ATP</name>
        <dbReference type="ChEBI" id="CHEBI:30616"/>
        <label>1</label>
    </ligand>
</feature>
<dbReference type="EC" id="6.3.4.16" evidence="19"/>
<dbReference type="FunFam" id="1.10.1030.10:FF:000002">
    <property type="entry name" value="Carbamoyl-phosphate synthase large chain"/>
    <property type="match status" value="1"/>
</dbReference>
<comment type="subunit">
    <text evidence="18 19">Composed of two chains; the small (or glutamine) chain promotes the hydrolysis of glutamine to ammonia, which is used by the large (or ammonia) chain to synthesize carbamoyl phosphate. Tetramer of heterodimers (alpha,beta)4.</text>
</comment>
<dbReference type="CDD" id="cd01424">
    <property type="entry name" value="MGS_CPS_II"/>
    <property type="match status" value="1"/>
</dbReference>
<evidence type="ECO:0000256" key="2">
    <source>
        <dbReference type="ARBA" id="ARBA00004812"/>
    </source>
</evidence>
<feature type="binding site" evidence="19">
    <location>
        <position position="841"/>
    </location>
    <ligand>
        <name>Mn(2+)</name>
        <dbReference type="ChEBI" id="CHEBI:29035"/>
        <label>3</label>
    </ligand>
</feature>
<feature type="binding site" evidence="19">
    <location>
        <position position="829"/>
    </location>
    <ligand>
        <name>ATP</name>
        <dbReference type="ChEBI" id="CHEBI:30616"/>
        <label>2</label>
    </ligand>
</feature>
<dbReference type="GO" id="GO:0046872">
    <property type="term" value="F:metal ion binding"/>
    <property type="evidence" value="ECO:0007669"/>
    <property type="project" value="UniProtKB-KW"/>
</dbReference>
<feature type="binding site" evidence="19">
    <location>
        <position position="756"/>
    </location>
    <ligand>
        <name>ATP</name>
        <dbReference type="ChEBI" id="CHEBI:30616"/>
        <label>2</label>
    </ligand>
</feature>
<dbReference type="GO" id="GO:0005524">
    <property type="term" value="F:ATP binding"/>
    <property type="evidence" value="ECO:0007669"/>
    <property type="project" value="UniProtKB-UniRule"/>
</dbReference>
<dbReference type="InterPro" id="IPR005480">
    <property type="entry name" value="CPSase_lsu_oligo"/>
</dbReference>
<evidence type="ECO:0000256" key="8">
    <source>
        <dbReference type="ARBA" id="ARBA00022723"/>
    </source>
</evidence>
<feature type="region of interest" description="Carboxyphosphate synthetic domain" evidence="19">
    <location>
        <begin position="1"/>
        <end position="403"/>
    </location>
</feature>
<evidence type="ECO:0000256" key="5">
    <source>
        <dbReference type="ARBA" id="ARBA00022571"/>
    </source>
</evidence>
<dbReference type="Pfam" id="PF02786">
    <property type="entry name" value="CPSase_L_D2"/>
    <property type="match status" value="2"/>
</dbReference>
<dbReference type="PROSITE" id="PS51855">
    <property type="entry name" value="MGS"/>
    <property type="match status" value="1"/>
</dbReference>
<comment type="cofactor">
    <cofactor evidence="1">
        <name>Mn(2+)</name>
        <dbReference type="ChEBI" id="CHEBI:29035"/>
    </cofactor>
</comment>
<dbReference type="Gene3D" id="1.10.1030.10">
    <property type="entry name" value="Carbamoyl-phosphate synthetase, large subunit oligomerisation domain"/>
    <property type="match status" value="1"/>
</dbReference>
<feature type="binding site" evidence="19">
    <location>
        <position position="301"/>
    </location>
    <ligand>
        <name>Mn(2+)</name>
        <dbReference type="ChEBI" id="CHEBI:29035"/>
        <label>2</label>
    </ligand>
</feature>
<feature type="binding site" evidence="19">
    <location>
        <position position="208"/>
    </location>
    <ligand>
        <name>ATP</name>
        <dbReference type="ChEBI" id="CHEBI:30616"/>
        <label>1</label>
    </ligand>
</feature>
<keyword evidence="8" id="KW-0479">Metal-binding</keyword>
<dbReference type="SUPFAM" id="SSF56059">
    <property type="entry name" value="Glutathione synthetase ATP-binding domain-like"/>
    <property type="match status" value="2"/>
</dbReference>
<keyword evidence="5 19" id="KW-0055">Arginine biosynthesis</keyword>
<feature type="binding site" evidence="19">
    <location>
        <position position="243"/>
    </location>
    <ligand>
        <name>ATP</name>
        <dbReference type="ChEBI" id="CHEBI:30616"/>
        <label>1</label>
    </ligand>
</feature>
<evidence type="ECO:0000256" key="4">
    <source>
        <dbReference type="ARBA" id="ARBA00009799"/>
    </source>
</evidence>
<feature type="binding site" evidence="19">
    <location>
        <position position="299"/>
    </location>
    <ligand>
        <name>Mg(2+)</name>
        <dbReference type="ChEBI" id="CHEBI:18420"/>
        <label>1</label>
    </ligand>
</feature>
<keyword evidence="11 19" id="KW-0067">ATP-binding</keyword>
<dbReference type="SUPFAM" id="SSF48108">
    <property type="entry name" value="Carbamoyl phosphate synthetase, large subunit connection domain"/>
    <property type="match status" value="1"/>
</dbReference>
<dbReference type="Pfam" id="PF25596">
    <property type="entry name" value="CPSase_L_D1"/>
    <property type="match status" value="2"/>
</dbReference>
<dbReference type="Gene3D" id="3.40.50.1380">
    <property type="entry name" value="Methylglyoxal synthase-like domain"/>
    <property type="match status" value="1"/>
</dbReference>
<dbReference type="EMBL" id="CP042426">
    <property type="protein sequence ID" value="QFQ31990.1"/>
    <property type="molecule type" value="Genomic_DNA"/>
</dbReference>
<dbReference type="UniPathway" id="UPA00068">
    <property type="reaction ID" value="UER00171"/>
</dbReference>